<dbReference type="InterPro" id="IPR003591">
    <property type="entry name" value="Leu-rich_rpt_typical-subtyp"/>
</dbReference>
<sequence>MNEAVSEDSHALLAFKSMITHDPQGIMRSWNDSLPFCLWAGVTCGRRHQRVTSLDLPNMGLVGTLSPYLGNLSFLMDISLENNHIHGSIPPEIGNLFRLRVLSLRNNSFTKRIPPNITSCSKLSYFDLSYNMLSGKIPNIFTSLWMIKTLRLSKNNLTGGIPPSIGNLTSLEELILSYCPLGGSIPDSFSRLKNLQRLSLGENGLVGSFPSFIYNLSKLQLLNFPENQLVGSLPSNLCLGQPHFQRLELSYNHFTGFLPSSISNCSELQIFDASSNDFMGDIATDFGKLRHLKWLSFGRTEEDLGVIKKFDSLSNCSNLEVLQLEGVRLTRGLPNSFGNLSKLTILALQNSYISGTLPSSIGNLFSLTVLSLAGNNFTGMIPKTNGKLQKLGVLHLEVNSFSGIVPRSIGNLSSLNQMELSRNKLEGSIPSSIGECKNLILLSLAANNLRGSIPKGLFQLSSLSIILDLSRNNLSGVLPEEIGGLKNLGTLDLSQNHLYGELPSSLSSCISLQFLNFSSNFLQGSMPEALSSLKALEYVNLSRNNFSGHIPRYLQQIPLKDLDLSYNDFEGDVYVKGVFANTNAISIIGNHRLCGGIPELHLPKCTSNDSKKGRKLSLGVVVAISLSSAVAGIALMSFVYCCIKKKKKEKSSEPMLTESFEKISYETLFKATEGFSSQNLIGTGSFASVYKGVVDENGSTVAIKVLDLQRRGASKSFIAECEALRHIRHRNLVKVITCCSSLDFQGNDFKALVYDFMSNRSLESWLHSHTTPHEYVQPRQLDLVQRISIAYDVACALDYLHYRCGNVVVHCDLKPSNILLDADMFAHVGDFGLTKIISPEEHSNENKSSSSVIRGTIGYAPPEYGLGNEVSTSGDMYSYGILFVECEAIGKAMADGFVLQIVDPMLLNDDVKDACLISLVKIGVQCSSESPQDRMNIGNVIHELLSVKVAARS</sequence>
<dbReference type="FunFam" id="3.80.10.10:FF:000041">
    <property type="entry name" value="LRR receptor-like serine/threonine-protein kinase ERECTA"/>
    <property type="match status" value="1"/>
</dbReference>
<dbReference type="PANTHER" id="PTHR27008:SF596">
    <property type="entry name" value="OS02G0215500 PROTEIN"/>
    <property type="match status" value="1"/>
</dbReference>
<keyword evidence="14" id="KW-0418">Kinase</keyword>
<evidence type="ECO:0000256" key="12">
    <source>
        <dbReference type="ARBA" id="ARBA00022737"/>
    </source>
</evidence>
<keyword evidence="26" id="KW-1185">Reference proteome</keyword>
<feature type="domain" description="Protein kinase" evidence="24">
    <location>
        <begin position="675"/>
        <end position="945"/>
    </location>
</feature>
<comment type="subcellular location">
    <subcellularLocation>
        <location evidence="1">Cell membrane</location>
        <topology evidence="1">Single-pass membrane protein</topology>
    </subcellularLocation>
    <subcellularLocation>
        <location evidence="2">Membrane</location>
        <topology evidence="2">Single-pass type I membrane protein</topology>
    </subcellularLocation>
</comment>
<evidence type="ECO:0000256" key="6">
    <source>
        <dbReference type="ARBA" id="ARBA00022527"/>
    </source>
</evidence>
<proteinExistence type="inferred from homology"/>
<keyword evidence="18" id="KW-0675">Receptor</keyword>
<keyword evidence="6" id="KW-0723">Serine/threonine-protein kinase</keyword>
<dbReference type="GO" id="GO:0051707">
    <property type="term" value="P:response to other organism"/>
    <property type="evidence" value="ECO:0007669"/>
    <property type="project" value="UniProtKB-ARBA"/>
</dbReference>
<comment type="catalytic activity">
    <reaction evidence="20">
        <text>L-threonyl-[protein] + ATP = O-phospho-L-threonyl-[protein] + ADP + H(+)</text>
        <dbReference type="Rhea" id="RHEA:46608"/>
        <dbReference type="Rhea" id="RHEA-COMP:11060"/>
        <dbReference type="Rhea" id="RHEA-COMP:11605"/>
        <dbReference type="ChEBI" id="CHEBI:15378"/>
        <dbReference type="ChEBI" id="CHEBI:30013"/>
        <dbReference type="ChEBI" id="CHEBI:30616"/>
        <dbReference type="ChEBI" id="CHEBI:61977"/>
        <dbReference type="ChEBI" id="CHEBI:456216"/>
        <dbReference type="EC" id="2.7.11.1"/>
    </reaction>
</comment>
<dbReference type="PROSITE" id="PS00107">
    <property type="entry name" value="PROTEIN_KINASE_ATP"/>
    <property type="match status" value="1"/>
</dbReference>
<evidence type="ECO:0000256" key="15">
    <source>
        <dbReference type="ARBA" id="ARBA00022840"/>
    </source>
</evidence>
<protein>
    <recommendedName>
        <fullName evidence="4">non-specific serine/threonine protein kinase</fullName>
        <ecNumber evidence="4">2.7.11.1</ecNumber>
    </recommendedName>
</protein>
<dbReference type="PROSITE" id="PS50011">
    <property type="entry name" value="PROTEIN_KINASE_DOM"/>
    <property type="match status" value="1"/>
</dbReference>
<dbReference type="GO" id="GO:0006952">
    <property type="term" value="P:defense response"/>
    <property type="evidence" value="ECO:0007669"/>
    <property type="project" value="UniProtKB-ARBA"/>
</dbReference>
<dbReference type="InterPro" id="IPR013210">
    <property type="entry name" value="LRR_N_plant-typ"/>
</dbReference>
<dbReference type="InterPro" id="IPR000719">
    <property type="entry name" value="Prot_kinase_dom"/>
</dbReference>
<organism evidence="25 26">
    <name type="scientific">Lactuca virosa</name>
    <dbReference type="NCBI Taxonomy" id="75947"/>
    <lineage>
        <taxon>Eukaryota</taxon>
        <taxon>Viridiplantae</taxon>
        <taxon>Streptophyta</taxon>
        <taxon>Embryophyta</taxon>
        <taxon>Tracheophyta</taxon>
        <taxon>Spermatophyta</taxon>
        <taxon>Magnoliopsida</taxon>
        <taxon>eudicotyledons</taxon>
        <taxon>Gunneridae</taxon>
        <taxon>Pentapetalae</taxon>
        <taxon>asterids</taxon>
        <taxon>campanulids</taxon>
        <taxon>Asterales</taxon>
        <taxon>Asteraceae</taxon>
        <taxon>Cichorioideae</taxon>
        <taxon>Cichorieae</taxon>
        <taxon>Lactucinae</taxon>
        <taxon>Lactuca</taxon>
    </lineage>
</organism>
<dbReference type="Proteomes" id="UP001157418">
    <property type="component" value="Unassembled WGS sequence"/>
</dbReference>
<evidence type="ECO:0000256" key="14">
    <source>
        <dbReference type="ARBA" id="ARBA00022777"/>
    </source>
</evidence>
<keyword evidence="10 23" id="KW-0812">Transmembrane</keyword>
<keyword evidence="15 22" id="KW-0067">ATP-binding</keyword>
<evidence type="ECO:0000256" key="20">
    <source>
        <dbReference type="ARBA" id="ARBA00047899"/>
    </source>
</evidence>
<dbReference type="Pfam" id="PF00560">
    <property type="entry name" value="LRR_1"/>
    <property type="match status" value="10"/>
</dbReference>
<evidence type="ECO:0000256" key="5">
    <source>
        <dbReference type="ARBA" id="ARBA00022475"/>
    </source>
</evidence>
<evidence type="ECO:0000256" key="7">
    <source>
        <dbReference type="ARBA" id="ARBA00022553"/>
    </source>
</evidence>
<keyword evidence="19" id="KW-0325">Glycoprotein</keyword>
<evidence type="ECO:0000256" key="17">
    <source>
        <dbReference type="ARBA" id="ARBA00023136"/>
    </source>
</evidence>
<dbReference type="FunFam" id="3.30.200.20:FF:000432">
    <property type="entry name" value="LRR receptor-like serine/threonine-protein kinase EFR"/>
    <property type="match status" value="1"/>
</dbReference>
<name>A0AAU9NLK9_9ASTR</name>
<evidence type="ECO:0000259" key="24">
    <source>
        <dbReference type="PROSITE" id="PS50011"/>
    </source>
</evidence>
<dbReference type="Gene3D" id="3.80.10.10">
    <property type="entry name" value="Ribonuclease Inhibitor"/>
    <property type="match status" value="3"/>
</dbReference>
<dbReference type="InterPro" id="IPR001611">
    <property type="entry name" value="Leu-rich_rpt"/>
</dbReference>
<keyword evidence="13 22" id="KW-0547">Nucleotide-binding</keyword>
<dbReference type="InterPro" id="IPR055414">
    <property type="entry name" value="LRR_R13L4/SHOC2-like"/>
</dbReference>
<evidence type="ECO:0000256" key="21">
    <source>
        <dbReference type="ARBA" id="ARBA00048679"/>
    </source>
</evidence>
<feature type="transmembrane region" description="Helical" evidence="23">
    <location>
        <begin position="616"/>
        <end position="643"/>
    </location>
</feature>
<comment type="caution">
    <text evidence="25">The sequence shown here is derived from an EMBL/GenBank/DDBJ whole genome shotgun (WGS) entry which is preliminary data.</text>
</comment>
<dbReference type="FunFam" id="3.80.10.10:FF:000101">
    <property type="entry name" value="LRR receptor-like serine/threonine-protein kinase ERECTA"/>
    <property type="match status" value="1"/>
</dbReference>
<keyword evidence="12" id="KW-0677">Repeat</keyword>
<dbReference type="FunFam" id="1.10.510.10:FF:000358">
    <property type="entry name" value="Putative leucine-rich repeat receptor-like serine/threonine-protein kinase"/>
    <property type="match status" value="1"/>
</dbReference>
<feature type="binding site" evidence="22">
    <location>
        <position position="704"/>
    </location>
    <ligand>
        <name>ATP</name>
        <dbReference type="ChEBI" id="CHEBI:30616"/>
    </ligand>
</feature>
<dbReference type="Pfam" id="PF08263">
    <property type="entry name" value="LRRNT_2"/>
    <property type="match status" value="1"/>
</dbReference>
<dbReference type="EC" id="2.7.11.1" evidence="4"/>
<dbReference type="FunFam" id="3.80.10.10:FF:000288">
    <property type="entry name" value="LRR receptor-like serine/threonine-protein kinase EFR"/>
    <property type="match status" value="1"/>
</dbReference>
<evidence type="ECO:0000256" key="23">
    <source>
        <dbReference type="SAM" id="Phobius"/>
    </source>
</evidence>
<dbReference type="GO" id="GO:0005886">
    <property type="term" value="C:plasma membrane"/>
    <property type="evidence" value="ECO:0007669"/>
    <property type="project" value="UniProtKB-SubCell"/>
</dbReference>
<evidence type="ECO:0000256" key="10">
    <source>
        <dbReference type="ARBA" id="ARBA00022692"/>
    </source>
</evidence>
<comment type="catalytic activity">
    <reaction evidence="21">
        <text>L-seryl-[protein] + ATP = O-phospho-L-seryl-[protein] + ADP + H(+)</text>
        <dbReference type="Rhea" id="RHEA:17989"/>
        <dbReference type="Rhea" id="RHEA-COMP:9863"/>
        <dbReference type="Rhea" id="RHEA-COMP:11604"/>
        <dbReference type="ChEBI" id="CHEBI:15378"/>
        <dbReference type="ChEBI" id="CHEBI:29999"/>
        <dbReference type="ChEBI" id="CHEBI:30616"/>
        <dbReference type="ChEBI" id="CHEBI:83421"/>
        <dbReference type="ChEBI" id="CHEBI:456216"/>
        <dbReference type="EC" id="2.7.11.1"/>
    </reaction>
</comment>
<dbReference type="Gene3D" id="1.10.510.10">
    <property type="entry name" value="Transferase(Phosphotransferase) domain 1"/>
    <property type="match status" value="1"/>
</dbReference>
<dbReference type="InterPro" id="IPR032675">
    <property type="entry name" value="LRR_dom_sf"/>
</dbReference>
<dbReference type="GO" id="GO:0004674">
    <property type="term" value="F:protein serine/threonine kinase activity"/>
    <property type="evidence" value="ECO:0007669"/>
    <property type="project" value="UniProtKB-KW"/>
</dbReference>
<evidence type="ECO:0000256" key="2">
    <source>
        <dbReference type="ARBA" id="ARBA00004479"/>
    </source>
</evidence>
<evidence type="ECO:0000256" key="1">
    <source>
        <dbReference type="ARBA" id="ARBA00004162"/>
    </source>
</evidence>
<comment type="similarity">
    <text evidence="3">Belongs to the protein kinase superfamily. Ser/Thr protein kinase family.</text>
</comment>
<dbReference type="AlphaFoldDB" id="A0AAU9NLK9"/>
<dbReference type="PANTHER" id="PTHR27008">
    <property type="entry name" value="OS04G0122200 PROTEIN"/>
    <property type="match status" value="1"/>
</dbReference>
<keyword evidence="11" id="KW-0732">Signal</keyword>
<dbReference type="Gene3D" id="3.30.200.20">
    <property type="entry name" value="Phosphorylase Kinase, domain 1"/>
    <property type="match status" value="1"/>
</dbReference>
<accession>A0AAU9NLK9</accession>
<dbReference type="Pfam" id="PF23598">
    <property type="entry name" value="LRR_14"/>
    <property type="match status" value="1"/>
</dbReference>
<dbReference type="PROSITE" id="PS00108">
    <property type="entry name" value="PROTEIN_KINASE_ST"/>
    <property type="match status" value="1"/>
</dbReference>
<evidence type="ECO:0000256" key="9">
    <source>
        <dbReference type="ARBA" id="ARBA00022679"/>
    </source>
</evidence>
<dbReference type="SMART" id="SM00220">
    <property type="entry name" value="S_TKc"/>
    <property type="match status" value="1"/>
</dbReference>
<dbReference type="GO" id="GO:0005524">
    <property type="term" value="F:ATP binding"/>
    <property type="evidence" value="ECO:0007669"/>
    <property type="project" value="UniProtKB-UniRule"/>
</dbReference>
<dbReference type="SMART" id="SM00369">
    <property type="entry name" value="LRR_TYP"/>
    <property type="match status" value="9"/>
</dbReference>
<evidence type="ECO:0000256" key="16">
    <source>
        <dbReference type="ARBA" id="ARBA00022989"/>
    </source>
</evidence>
<dbReference type="InterPro" id="IPR051809">
    <property type="entry name" value="Plant_receptor-like_S/T_kinase"/>
</dbReference>
<dbReference type="EMBL" id="CAKMRJ010004445">
    <property type="protein sequence ID" value="CAH1438710.1"/>
    <property type="molecule type" value="Genomic_DNA"/>
</dbReference>
<dbReference type="SUPFAM" id="SSF56112">
    <property type="entry name" value="Protein kinase-like (PK-like)"/>
    <property type="match status" value="1"/>
</dbReference>
<dbReference type="InterPro" id="IPR008271">
    <property type="entry name" value="Ser/Thr_kinase_AS"/>
</dbReference>
<dbReference type="InterPro" id="IPR011009">
    <property type="entry name" value="Kinase-like_dom_sf"/>
</dbReference>
<evidence type="ECO:0000256" key="19">
    <source>
        <dbReference type="ARBA" id="ARBA00023180"/>
    </source>
</evidence>
<gene>
    <name evidence="25" type="ORF">LVIROSA_LOCUS24953</name>
</gene>
<keyword evidence="5" id="KW-1003">Cell membrane</keyword>
<evidence type="ECO:0000256" key="11">
    <source>
        <dbReference type="ARBA" id="ARBA00022729"/>
    </source>
</evidence>
<reference evidence="25 26" key="1">
    <citation type="submission" date="2022-01" db="EMBL/GenBank/DDBJ databases">
        <authorList>
            <person name="Xiong W."/>
            <person name="Schranz E."/>
        </authorList>
    </citation>
    <scope>NUCLEOTIDE SEQUENCE [LARGE SCALE GENOMIC DNA]</scope>
</reference>
<evidence type="ECO:0000256" key="4">
    <source>
        <dbReference type="ARBA" id="ARBA00012513"/>
    </source>
</evidence>
<evidence type="ECO:0000256" key="8">
    <source>
        <dbReference type="ARBA" id="ARBA00022614"/>
    </source>
</evidence>
<evidence type="ECO:0000256" key="22">
    <source>
        <dbReference type="PROSITE-ProRule" id="PRU10141"/>
    </source>
</evidence>
<keyword evidence="9" id="KW-0808">Transferase</keyword>
<dbReference type="InterPro" id="IPR017441">
    <property type="entry name" value="Protein_kinase_ATP_BS"/>
</dbReference>
<evidence type="ECO:0000256" key="13">
    <source>
        <dbReference type="ARBA" id="ARBA00022741"/>
    </source>
</evidence>
<dbReference type="SUPFAM" id="SSF52058">
    <property type="entry name" value="L domain-like"/>
    <property type="match status" value="2"/>
</dbReference>
<evidence type="ECO:0000313" key="26">
    <source>
        <dbReference type="Proteomes" id="UP001157418"/>
    </source>
</evidence>
<keyword evidence="8" id="KW-0433">Leucine-rich repeat</keyword>
<keyword evidence="7" id="KW-0597">Phosphoprotein</keyword>
<dbReference type="Pfam" id="PF00069">
    <property type="entry name" value="Pkinase"/>
    <property type="match status" value="1"/>
</dbReference>
<keyword evidence="16 23" id="KW-1133">Transmembrane helix</keyword>
<evidence type="ECO:0000256" key="18">
    <source>
        <dbReference type="ARBA" id="ARBA00023170"/>
    </source>
</evidence>
<keyword evidence="17 23" id="KW-0472">Membrane</keyword>
<evidence type="ECO:0000313" key="25">
    <source>
        <dbReference type="EMBL" id="CAH1438710.1"/>
    </source>
</evidence>
<evidence type="ECO:0000256" key="3">
    <source>
        <dbReference type="ARBA" id="ARBA00008684"/>
    </source>
</evidence>